<name>A0A1R3HN13_COCAP</name>
<feature type="region of interest" description="Disordered" evidence="1">
    <location>
        <begin position="41"/>
        <end position="71"/>
    </location>
</feature>
<feature type="non-terminal residue" evidence="2">
    <location>
        <position position="71"/>
    </location>
</feature>
<evidence type="ECO:0000313" key="2">
    <source>
        <dbReference type="EMBL" id="OMO71698.1"/>
    </source>
</evidence>
<evidence type="ECO:0000256" key="1">
    <source>
        <dbReference type="SAM" id="MobiDB-lite"/>
    </source>
</evidence>
<proteinExistence type="predicted"/>
<feature type="compositionally biased region" description="Acidic residues" evidence="1">
    <location>
        <begin position="60"/>
        <end position="71"/>
    </location>
</feature>
<protein>
    <submittedName>
        <fullName evidence="2">Uncharacterized protein</fullName>
    </submittedName>
</protein>
<accession>A0A1R3HN13</accession>
<dbReference type="Proteomes" id="UP000188268">
    <property type="component" value="Unassembled WGS sequence"/>
</dbReference>
<dbReference type="AlphaFoldDB" id="A0A1R3HN13"/>
<dbReference type="Gramene" id="OMO71698">
    <property type="protein sequence ID" value="OMO71698"/>
    <property type="gene ID" value="CCACVL1_18097"/>
</dbReference>
<reference evidence="2 3" key="1">
    <citation type="submission" date="2013-09" db="EMBL/GenBank/DDBJ databases">
        <title>Corchorus capsularis genome sequencing.</title>
        <authorList>
            <person name="Alam M."/>
            <person name="Haque M.S."/>
            <person name="Islam M.S."/>
            <person name="Emdad E.M."/>
            <person name="Islam M.M."/>
            <person name="Ahmed B."/>
            <person name="Halim A."/>
            <person name="Hossen Q.M.M."/>
            <person name="Hossain M.Z."/>
            <person name="Ahmed R."/>
            <person name="Khan M.M."/>
            <person name="Islam R."/>
            <person name="Rashid M.M."/>
            <person name="Khan S.A."/>
            <person name="Rahman M.S."/>
            <person name="Alam M."/>
        </authorList>
    </citation>
    <scope>NUCLEOTIDE SEQUENCE [LARGE SCALE GENOMIC DNA]</scope>
    <source>
        <strain evidence="3">cv. CVL-1</strain>
        <tissue evidence="2">Whole seedling</tissue>
    </source>
</reference>
<keyword evidence="3" id="KW-1185">Reference proteome</keyword>
<dbReference type="EMBL" id="AWWV01011557">
    <property type="protein sequence ID" value="OMO71698.1"/>
    <property type="molecule type" value="Genomic_DNA"/>
</dbReference>
<comment type="caution">
    <text evidence="2">The sequence shown here is derived from an EMBL/GenBank/DDBJ whole genome shotgun (WGS) entry which is preliminary data.</text>
</comment>
<evidence type="ECO:0000313" key="3">
    <source>
        <dbReference type="Proteomes" id="UP000188268"/>
    </source>
</evidence>
<sequence length="71" mass="8414">MQEKKFENNKVTSSDFDVVDAVGMYFALKWVDRLWNHKQWSEPVDENNRKELLNSKQSEPVDDATDDEDNH</sequence>
<gene>
    <name evidence="2" type="ORF">CCACVL1_18097</name>
</gene>
<organism evidence="2 3">
    <name type="scientific">Corchorus capsularis</name>
    <name type="common">Jute</name>
    <dbReference type="NCBI Taxonomy" id="210143"/>
    <lineage>
        <taxon>Eukaryota</taxon>
        <taxon>Viridiplantae</taxon>
        <taxon>Streptophyta</taxon>
        <taxon>Embryophyta</taxon>
        <taxon>Tracheophyta</taxon>
        <taxon>Spermatophyta</taxon>
        <taxon>Magnoliopsida</taxon>
        <taxon>eudicotyledons</taxon>
        <taxon>Gunneridae</taxon>
        <taxon>Pentapetalae</taxon>
        <taxon>rosids</taxon>
        <taxon>malvids</taxon>
        <taxon>Malvales</taxon>
        <taxon>Malvaceae</taxon>
        <taxon>Grewioideae</taxon>
        <taxon>Apeibeae</taxon>
        <taxon>Corchorus</taxon>
    </lineage>
</organism>